<proteinExistence type="predicted"/>
<comment type="caution">
    <text evidence="1">The sequence shown here is derived from an EMBL/GenBank/DDBJ whole genome shotgun (WGS) entry which is preliminary data.</text>
</comment>
<organism evidence="1 2">
    <name type="scientific">Parelaphostrongylus tenuis</name>
    <name type="common">Meningeal worm</name>
    <dbReference type="NCBI Taxonomy" id="148309"/>
    <lineage>
        <taxon>Eukaryota</taxon>
        <taxon>Metazoa</taxon>
        <taxon>Ecdysozoa</taxon>
        <taxon>Nematoda</taxon>
        <taxon>Chromadorea</taxon>
        <taxon>Rhabditida</taxon>
        <taxon>Rhabditina</taxon>
        <taxon>Rhabditomorpha</taxon>
        <taxon>Strongyloidea</taxon>
        <taxon>Metastrongylidae</taxon>
        <taxon>Parelaphostrongylus</taxon>
    </lineage>
</organism>
<reference evidence="1" key="1">
    <citation type="submission" date="2021-06" db="EMBL/GenBank/DDBJ databases">
        <title>Parelaphostrongylus tenuis whole genome reference sequence.</title>
        <authorList>
            <person name="Garwood T.J."/>
            <person name="Larsen P.A."/>
            <person name="Fountain-Jones N.M."/>
            <person name="Garbe J.R."/>
            <person name="Macchietto M.G."/>
            <person name="Kania S.A."/>
            <person name="Gerhold R.W."/>
            <person name="Richards J.E."/>
            <person name="Wolf T.M."/>
        </authorList>
    </citation>
    <scope>NUCLEOTIDE SEQUENCE</scope>
    <source>
        <strain evidence="1">MNPRO001-30</strain>
        <tissue evidence="1">Meninges</tissue>
    </source>
</reference>
<protein>
    <submittedName>
        <fullName evidence="1">Uncharacterized protein</fullName>
    </submittedName>
</protein>
<dbReference type="AlphaFoldDB" id="A0AAD5MQ57"/>
<evidence type="ECO:0000313" key="1">
    <source>
        <dbReference type="EMBL" id="KAJ1353511.1"/>
    </source>
</evidence>
<keyword evidence="2" id="KW-1185">Reference proteome</keyword>
<name>A0AAD5MQ57_PARTN</name>
<dbReference type="EMBL" id="JAHQIW010001737">
    <property type="protein sequence ID" value="KAJ1353511.1"/>
    <property type="molecule type" value="Genomic_DNA"/>
</dbReference>
<dbReference type="Proteomes" id="UP001196413">
    <property type="component" value="Unassembled WGS sequence"/>
</dbReference>
<gene>
    <name evidence="1" type="ORF">KIN20_010153</name>
</gene>
<evidence type="ECO:0000313" key="2">
    <source>
        <dbReference type="Proteomes" id="UP001196413"/>
    </source>
</evidence>
<sequence length="91" mass="10315">MKPVGQLIVSMKNTRVLAKNGGGPRGGRRGLSDKSHIDGVIENRDRPVRVPVLSRDDVVVLQHFCIGFNKPMTIFYLCKPKDWIMRLSRKN</sequence>
<accession>A0AAD5MQ57</accession>